<dbReference type="EMBL" id="AUZY01003540">
    <property type="protein sequence ID" value="EQD68801.1"/>
    <property type="molecule type" value="Genomic_DNA"/>
</dbReference>
<evidence type="ECO:0000313" key="3">
    <source>
        <dbReference type="EMBL" id="EQD68801.1"/>
    </source>
</evidence>
<comment type="caution">
    <text evidence="3">The sequence shown here is derived from an EMBL/GenBank/DDBJ whole genome shotgun (WGS) entry which is preliminary data.</text>
</comment>
<evidence type="ECO:0000313" key="2">
    <source>
        <dbReference type="EMBL" id="EQD43820.1"/>
    </source>
</evidence>
<reference evidence="3" key="2">
    <citation type="journal article" date="2014" name="ISME J.">
        <title>Microbial stratification in low pH oxic and suboxic macroscopic growths along an acid mine drainage.</title>
        <authorList>
            <person name="Mendez-Garcia C."/>
            <person name="Mesa V."/>
            <person name="Sprenger R.R."/>
            <person name="Richter M."/>
            <person name="Diez M.S."/>
            <person name="Solano J."/>
            <person name="Bargiela R."/>
            <person name="Golyshina O.V."/>
            <person name="Manteca A."/>
            <person name="Ramos J.L."/>
            <person name="Gallego J.R."/>
            <person name="Llorente I."/>
            <person name="Martins Dos Santos V.A."/>
            <person name="Jensen O.N."/>
            <person name="Pelaez A.I."/>
            <person name="Sanchez J."/>
            <person name="Ferrer M."/>
        </authorList>
    </citation>
    <scope>NUCLEOTIDE SEQUENCE</scope>
</reference>
<dbReference type="InterPro" id="IPR014914">
    <property type="entry name" value="RES_dom"/>
</dbReference>
<proteinExistence type="predicted"/>
<accession>T1B770</accession>
<name>T1B770_9ZZZZ</name>
<organism evidence="3">
    <name type="scientific">mine drainage metagenome</name>
    <dbReference type="NCBI Taxonomy" id="410659"/>
    <lineage>
        <taxon>unclassified sequences</taxon>
        <taxon>metagenomes</taxon>
        <taxon>ecological metagenomes</taxon>
    </lineage>
</organism>
<gene>
    <name evidence="2" type="ORF">B1A_15458</name>
    <name evidence="3" type="ORF">B1B_05585</name>
</gene>
<reference evidence="3" key="1">
    <citation type="submission" date="2013-08" db="EMBL/GenBank/DDBJ databases">
        <authorList>
            <person name="Mendez C."/>
            <person name="Richter M."/>
            <person name="Ferrer M."/>
            <person name="Sanchez J."/>
        </authorList>
    </citation>
    <scope>NUCLEOTIDE SEQUENCE</scope>
</reference>
<dbReference type="AlphaFoldDB" id="T1B770"/>
<dbReference type="EMBL" id="AUZX01011346">
    <property type="protein sequence ID" value="EQD43820.1"/>
    <property type="molecule type" value="Genomic_DNA"/>
</dbReference>
<sequence>MASQAVGDAWLRSRTGLLLPVPSALLAHATNHVINPAHAQAATHLAEGAIEPFWFDKRYLH</sequence>
<evidence type="ECO:0000259" key="1">
    <source>
        <dbReference type="Pfam" id="PF08808"/>
    </source>
</evidence>
<dbReference type="Pfam" id="PF08808">
    <property type="entry name" value="RES"/>
    <property type="match status" value="1"/>
</dbReference>
<protein>
    <submittedName>
        <fullName evidence="2">RES domain protein</fullName>
    </submittedName>
    <submittedName>
        <fullName evidence="3">RES domain-containing protein</fullName>
    </submittedName>
</protein>
<feature type="domain" description="RES" evidence="1">
    <location>
        <begin position="2"/>
        <end position="56"/>
    </location>
</feature>